<evidence type="ECO:0000313" key="2">
    <source>
        <dbReference type="Proteomes" id="UP001652625"/>
    </source>
</evidence>
<sequence length="180" mass="20686">MIENNVHQDLEDVTILKEVPSKAFIKEQIASKKIELAKRREILALDVAEQSCAANDEDKEYAKDLEVLKQLRVEEDEIALKELKIRKESIKKQIAKRKAILEFAENKIVSGPSKDIEAKNLTRQDFDAYRRSHPGPKSRAAFRVWKENGADRPGFTPYPRRVRGRDRGGSTVVNNFSYTF</sequence>
<evidence type="ECO:0000256" key="1">
    <source>
        <dbReference type="SAM" id="Coils"/>
    </source>
</evidence>
<accession>A0ABM4CVK5</accession>
<organism evidence="2 3">
    <name type="scientific">Hydra vulgaris</name>
    <name type="common">Hydra</name>
    <name type="synonym">Hydra attenuata</name>
    <dbReference type="NCBI Taxonomy" id="6087"/>
    <lineage>
        <taxon>Eukaryota</taxon>
        <taxon>Metazoa</taxon>
        <taxon>Cnidaria</taxon>
        <taxon>Hydrozoa</taxon>
        <taxon>Hydroidolina</taxon>
        <taxon>Anthoathecata</taxon>
        <taxon>Aplanulata</taxon>
        <taxon>Hydridae</taxon>
        <taxon>Hydra</taxon>
    </lineage>
</organism>
<keyword evidence="2" id="KW-1185">Reference proteome</keyword>
<dbReference type="RefSeq" id="XP_065665962.1">
    <property type="nucleotide sequence ID" value="XM_065809890.1"/>
</dbReference>
<keyword evidence="1" id="KW-0175">Coiled coil</keyword>
<dbReference type="Proteomes" id="UP001652625">
    <property type="component" value="Chromosome 11"/>
</dbReference>
<proteinExistence type="predicted"/>
<reference evidence="3" key="1">
    <citation type="submission" date="2025-08" db="UniProtKB">
        <authorList>
            <consortium name="RefSeq"/>
        </authorList>
    </citation>
    <scope>IDENTIFICATION</scope>
</reference>
<name>A0ABM4CVK5_HYDVU</name>
<protein>
    <submittedName>
        <fullName evidence="3">Uncharacterized protein LOC136087357 isoform X1</fullName>
    </submittedName>
</protein>
<dbReference type="GeneID" id="136087357"/>
<feature type="coiled-coil region" evidence="1">
    <location>
        <begin position="73"/>
        <end position="107"/>
    </location>
</feature>
<evidence type="ECO:0000313" key="3">
    <source>
        <dbReference type="RefSeq" id="XP_065665962.1"/>
    </source>
</evidence>
<gene>
    <name evidence="3" type="primary">LOC136087357</name>
</gene>